<evidence type="ECO:0000313" key="2">
    <source>
        <dbReference type="EMBL" id="GLK72938.1"/>
    </source>
</evidence>
<reference evidence="2" key="2">
    <citation type="submission" date="2023-01" db="EMBL/GenBank/DDBJ databases">
        <authorList>
            <person name="Sun Q."/>
            <person name="Evtushenko L."/>
        </authorList>
    </citation>
    <scope>NUCLEOTIDE SEQUENCE</scope>
    <source>
        <strain evidence="2">VKM B-2484</strain>
    </source>
</reference>
<proteinExistence type="predicted"/>
<sequence>MAGYSGRYWLGVRAVALTLAYALVLQLLLASLHAGRAAGDQLSGDPLSAAGQAICLNAAASTAPAGDGGDRPAIAHCPLCTLRADIALPPAVAAGKGADRPAFPVAWAPDLRAPPRASLSRTAHHPRGPPAARFLA</sequence>
<name>A0A9W6JC64_9HYPH</name>
<evidence type="ECO:0000313" key="3">
    <source>
        <dbReference type="Proteomes" id="UP001143370"/>
    </source>
</evidence>
<dbReference type="Proteomes" id="UP001143370">
    <property type="component" value="Unassembled WGS sequence"/>
</dbReference>
<evidence type="ECO:0000256" key="1">
    <source>
        <dbReference type="SAM" id="MobiDB-lite"/>
    </source>
</evidence>
<dbReference type="EMBL" id="BSFJ01000020">
    <property type="protein sequence ID" value="GLK72938.1"/>
    <property type="molecule type" value="Genomic_DNA"/>
</dbReference>
<comment type="caution">
    <text evidence="2">The sequence shown here is derived from an EMBL/GenBank/DDBJ whole genome shotgun (WGS) entry which is preliminary data.</text>
</comment>
<feature type="region of interest" description="Disordered" evidence="1">
    <location>
        <begin position="116"/>
        <end position="136"/>
    </location>
</feature>
<accession>A0A9W6JC64</accession>
<dbReference type="RefSeq" id="WP_213370409.1">
    <property type="nucleotide sequence ID" value="NZ_BSFJ01000020.1"/>
</dbReference>
<gene>
    <name evidence="2" type="ORF">GCM10017643_30540</name>
</gene>
<keyword evidence="3" id="KW-1185">Reference proteome</keyword>
<protein>
    <recommendedName>
        <fullName evidence="4">DUF2946 domain-containing protein</fullName>
    </recommendedName>
</protein>
<organism evidence="2 3">
    <name type="scientific">Ancylobacter dichloromethanicus</name>
    <dbReference type="NCBI Taxonomy" id="518825"/>
    <lineage>
        <taxon>Bacteria</taxon>
        <taxon>Pseudomonadati</taxon>
        <taxon>Pseudomonadota</taxon>
        <taxon>Alphaproteobacteria</taxon>
        <taxon>Hyphomicrobiales</taxon>
        <taxon>Xanthobacteraceae</taxon>
        <taxon>Ancylobacter</taxon>
    </lineage>
</organism>
<dbReference type="Pfam" id="PF11162">
    <property type="entry name" value="DUF2946"/>
    <property type="match status" value="1"/>
</dbReference>
<reference evidence="2" key="1">
    <citation type="journal article" date="2014" name="Int. J. Syst. Evol. Microbiol.">
        <title>Complete genome sequence of Corynebacterium casei LMG S-19264T (=DSM 44701T), isolated from a smear-ripened cheese.</title>
        <authorList>
            <consortium name="US DOE Joint Genome Institute (JGI-PGF)"/>
            <person name="Walter F."/>
            <person name="Albersmeier A."/>
            <person name="Kalinowski J."/>
            <person name="Ruckert C."/>
        </authorList>
    </citation>
    <scope>NUCLEOTIDE SEQUENCE</scope>
    <source>
        <strain evidence="2">VKM B-2484</strain>
    </source>
</reference>
<dbReference type="AlphaFoldDB" id="A0A9W6JC64"/>
<evidence type="ECO:0008006" key="4">
    <source>
        <dbReference type="Google" id="ProtNLM"/>
    </source>
</evidence>
<dbReference type="InterPro" id="IPR021333">
    <property type="entry name" value="DUF2946"/>
</dbReference>